<dbReference type="SUPFAM" id="SSF161245">
    <property type="entry name" value="Zinc hairpin stack"/>
    <property type="match status" value="1"/>
</dbReference>
<dbReference type="PANTHER" id="PTHR21319">
    <property type="entry name" value="RING FINGER AND CHY ZINC FINGER DOMAIN-CONTAINING PROTEIN 1"/>
    <property type="match status" value="1"/>
</dbReference>
<dbReference type="Proteomes" id="UP001457282">
    <property type="component" value="Unassembled WGS sequence"/>
</dbReference>
<dbReference type="InterPro" id="IPR017921">
    <property type="entry name" value="Znf_CTCHY"/>
</dbReference>
<dbReference type="GO" id="GO:0005634">
    <property type="term" value="C:nucleus"/>
    <property type="evidence" value="ECO:0007669"/>
    <property type="project" value="TreeGrafter"/>
</dbReference>
<feature type="domain" description="CTCHY-type" evidence="6">
    <location>
        <begin position="960"/>
        <end position="1024"/>
    </location>
</feature>
<gene>
    <name evidence="7" type="ORF">M0R45_023547</name>
</gene>
<evidence type="ECO:0000313" key="7">
    <source>
        <dbReference type="EMBL" id="KAK9926309.1"/>
    </source>
</evidence>
<dbReference type="GO" id="GO:0006511">
    <property type="term" value="P:ubiquitin-dependent protein catabolic process"/>
    <property type="evidence" value="ECO:0007669"/>
    <property type="project" value="TreeGrafter"/>
</dbReference>
<dbReference type="PROSITE" id="PS51266">
    <property type="entry name" value="ZF_CHY"/>
    <property type="match status" value="1"/>
</dbReference>
<evidence type="ECO:0000313" key="8">
    <source>
        <dbReference type="Proteomes" id="UP001457282"/>
    </source>
</evidence>
<proteinExistence type="predicted"/>
<evidence type="ECO:0000256" key="4">
    <source>
        <dbReference type="PROSITE-ProRule" id="PRU00601"/>
    </source>
</evidence>
<name>A0AAW1WRM7_RUBAR</name>
<keyword evidence="3" id="KW-0862">Zinc</keyword>
<evidence type="ECO:0000256" key="2">
    <source>
        <dbReference type="ARBA" id="ARBA00022771"/>
    </source>
</evidence>
<dbReference type="InterPro" id="IPR039512">
    <property type="entry name" value="RCHY1_zinc-ribbon"/>
</dbReference>
<dbReference type="Gene3D" id="1.20.120.520">
    <property type="entry name" value="nmb1532 protein domain like"/>
    <property type="match status" value="3"/>
</dbReference>
<dbReference type="CDD" id="cd12108">
    <property type="entry name" value="Hr-like"/>
    <property type="match status" value="3"/>
</dbReference>
<dbReference type="AlphaFoldDB" id="A0AAW1WRM7"/>
<accession>A0AAW1WRM7</accession>
<reference evidence="7 8" key="1">
    <citation type="journal article" date="2023" name="G3 (Bethesda)">
        <title>A chromosome-length genome assembly and annotation of blackberry (Rubus argutus, cv. 'Hillquist').</title>
        <authorList>
            <person name="Bruna T."/>
            <person name="Aryal R."/>
            <person name="Dudchenko O."/>
            <person name="Sargent D.J."/>
            <person name="Mead D."/>
            <person name="Buti M."/>
            <person name="Cavallini A."/>
            <person name="Hytonen T."/>
            <person name="Andres J."/>
            <person name="Pham M."/>
            <person name="Weisz D."/>
            <person name="Mascagni F."/>
            <person name="Usai G."/>
            <person name="Natali L."/>
            <person name="Bassil N."/>
            <person name="Fernandez G.E."/>
            <person name="Lomsadze A."/>
            <person name="Armour M."/>
            <person name="Olukolu B."/>
            <person name="Poorten T."/>
            <person name="Britton C."/>
            <person name="Davik J."/>
            <person name="Ashrafi H."/>
            <person name="Aiden E.L."/>
            <person name="Borodovsky M."/>
            <person name="Worthington M."/>
        </authorList>
    </citation>
    <scope>NUCLEOTIDE SEQUENCE [LARGE SCALE GENOMIC DNA]</scope>
    <source>
        <strain evidence="7">PI 553951</strain>
    </source>
</reference>
<dbReference type="InterPro" id="IPR008913">
    <property type="entry name" value="Znf_CHY"/>
</dbReference>
<dbReference type="GO" id="GO:0008270">
    <property type="term" value="F:zinc ion binding"/>
    <property type="evidence" value="ECO:0007669"/>
    <property type="project" value="UniProtKB-KW"/>
</dbReference>
<dbReference type="PANTHER" id="PTHR21319:SF61">
    <property type="entry name" value="ZINC FINGER PROTEIN BRUTUS"/>
    <property type="match status" value="1"/>
</dbReference>
<evidence type="ECO:0000256" key="3">
    <source>
        <dbReference type="ARBA" id="ARBA00022833"/>
    </source>
</evidence>
<dbReference type="EMBL" id="JBEDUW010000005">
    <property type="protein sequence ID" value="KAK9926309.1"/>
    <property type="molecule type" value="Genomic_DNA"/>
</dbReference>
<evidence type="ECO:0000259" key="5">
    <source>
        <dbReference type="PROSITE" id="PS51266"/>
    </source>
</evidence>
<dbReference type="Pfam" id="PF01814">
    <property type="entry name" value="Hemerythrin"/>
    <property type="match status" value="2"/>
</dbReference>
<keyword evidence="8" id="KW-1185">Reference proteome</keyword>
<dbReference type="PROSITE" id="PS51270">
    <property type="entry name" value="ZF_CTCHY"/>
    <property type="match status" value="1"/>
</dbReference>
<keyword evidence="1" id="KW-0479">Metal-binding</keyword>
<dbReference type="InterPro" id="IPR037274">
    <property type="entry name" value="Znf_CHY_sf"/>
</dbReference>
<dbReference type="InterPro" id="IPR037275">
    <property type="entry name" value="Znf_CTCHY_sf"/>
</dbReference>
<dbReference type="Gene3D" id="2.20.28.10">
    <property type="match status" value="1"/>
</dbReference>
<dbReference type="Pfam" id="PF14599">
    <property type="entry name" value="zinc_ribbon_6"/>
    <property type="match status" value="1"/>
</dbReference>
<dbReference type="GO" id="GO:0016567">
    <property type="term" value="P:protein ubiquitination"/>
    <property type="evidence" value="ECO:0007669"/>
    <property type="project" value="TreeGrafter"/>
</dbReference>
<evidence type="ECO:0000256" key="1">
    <source>
        <dbReference type="ARBA" id="ARBA00022723"/>
    </source>
</evidence>
<keyword evidence="2 4" id="KW-0863">Zinc-finger</keyword>
<dbReference type="FunFam" id="1.20.120.520:FF:000009">
    <property type="entry name" value="Zinc finger protein BRUTUS"/>
    <property type="match status" value="1"/>
</dbReference>
<dbReference type="Pfam" id="PF05495">
    <property type="entry name" value="zf-CHY"/>
    <property type="match status" value="1"/>
</dbReference>
<dbReference type="GO" id="GO:0061630">
    <property type="term" value="F:ubiquitin protein ligase activity"/>
    <property type="evidence" value="ECO:0007669"/>
    <property type="project" value="TreeGrafter"/>
</dbReference>
<dbReference type="SUPFAM" id="SSF161219">
    <property type="entry name" value="CHY zinc finger-like"/>
    <property type="match status" value="1"/>
</dbReference>
<protein>
    <submittedName>
        <fullName evidence="7">Uncharacterized protein</fullName>
    </submittedName>
</protein>
<evidence type="ECO:0000259" key="6">
    <source>
        <dbReference type="PROSITE" id="PS51270"/>
    </source>
</evidence>
<comment type="caution">
    <text evidence="7">The sequence shown here is derived from an EMBL/GenBank/DDBJ whole genome shotgun (WGS) entry which is preliminary data.</text>
</comment>
<sequence>MATPLTVDGGGGVAVMSNSVNKSSMRFTDWPWLSPPESKRISRPLLERYHFLRSIYKHHSNAEDEVIFPALDIRVKNVAQTYSLEHKGESNLFDHLFELLNSNAQNDESFPRELASCTGALKTSVSQHMAKEEEQVLPLLIEKFSVEEQASLVWQFLCSIPVNMMAEFLPWLSSSVSPEEYQDLRKCLSKIVPEEKLLQQVIFSWMEGRSSNDMVKSCQDAPQFQCCVDSGASISSRHIEKINCPCECRTGKRKYLESSIDVSDTPGGHPINEILLWHNAIKRELNEIAEEARKIQLSGDFTNLSAFNERLQFIAEVCIFHSIAEDKVIFPAVDGKISFFQEHAEEESQFNEFRCLIENIQSAGAISTSADFYAELCSHADQIIETIQKHFSNEEVQVLPLARKHFSFKRQRELLYQNRLTEDEMKNILKNMQLAAPVPDSALVTLFSGWACKARNHSSCLSSTELGCCPVKSFTDNVEDFVRPVCACASGLSVRERLVSAQVNNVKRPVKRNVSVSCNNSDTPDQCCTDQSCRVPGLGVNNNNLGSSSLYVAKSLRSLSFSSSAPSLNSSLFAWETDNSSFDIGCGERPIDTIFKFHKAIRKDLEYLDIESGKLGNGDETTLRQFKGRFRLLWGLYRAHSNAEDDIVFPALESKEALHNLEVALVFLPANGVNYCRKYNELATKLQGMCKSIKVTLDHHIFREELELWPLFGRHFTVEEQDKIVGRIIGTTGAEVLQSMLPWVTSALTQDEQNQMMDTWKQATKNTMFNEWLNECWKGTSESTSRTETRESNISQKGVEFQESLDQTDQMFKPGWKDIFRMNQNELESEIRKVYRDATLDPRRKAYLVQNLMTSRWIATQQKLPQAGAGESSNGEDVFGRSPSYRDVEKKVYGCEHYKRNCKLRAACCGKLFTCRFCHDNVSDHSMDRKATLEMMCMRCLNIQPVGPICTSPSCNELSMAKYYCNICKFFDDERTVYHCPFCNLCRLGKGLGIDFFHCMTCNCCLGINHYTCPICSRSLGDMAVYFGMLDALLAAEQLPEEYRNRCQDILCNDCDRKGTSRFHWLYHKCGNCGSYNTRVIKGEITNTDCPTSH</sequence>
<feature type="domain" description="CHY-type" evidence="5">
    <location>
        <begin position="888"/>
        <end position="957"/>
    </location>
</feature>
<dbReference type="InterPro" id="IPR012312">
    <property type="entry name" value="Hemerythrin-like"/>
</dbReference>
<organism evidence="7 8">
    <name type="scientific">Rubus argutus</name>
    <name type="common">Southern blackberry</name>
    <dbReference type="NCBI Taxonomy" id="59490"/>
    <lineage>
        <taxon>Eukaryota</taxon>
        <taxon>Viridiplantae</taxon>
        <taxon>Streptophyta</taxon>
        <taxon>Embryophyta</taxon>
        <taxon>Tracheophyta</taxon>
        <taxon>Spermatophyta</taxon>
        <taxon>Magnoliopsida</taxon>
        <taxon>eudicotyledons</taxon>
        <taxon>Gunneridae</taxon>
        <taxon>Pentapetalae</taxon>
        <taxon>rosids</taxon>
        <taxon>fabids</taxon>
        <taxon>Rosales</taxon>
        <taxon>Rosaceae</taxon>
        <taxon>Rosoideae</taxon>
        <taxon>Rosoideae incertae sedis</taxon>
        <taxon>Rubus</taxon>
    </lineage>
</organism>